<dbReference type="Proteomes" id="UP000316030">
    <property type="component" value="Unassembled WGS sequence"/>
</dbReference>
<comment type="subcellular location">
    <subcellularLocation>
        <location evidence="1">Periplasm</location>
    </subcellularLocation>
</comment>
<sequence>MMMTKAIRTALFGGTMLALAGAAQADTLRYAGGWPPGSGPNGALENYAATLEGNSGGSLKMKVFPLTLLSFAESNAGLKDGIADLSTILTPYFSAEFPTLNMVSEFSTLVELEEYTSELSSLAFAAAVSEYVILNCPSCQDEVAKQNQVYMGAGMTTSYALQCTVPVTSPEELKGKRVRAGGAYWARWAEAMGAVPVSISINETFEALSQGVLDCTASNPAELINFSFVDVVKYVYQGIPGGQFTVPTMINRDRWQGLTTEERTALMKSNATLAAEMTWVYLQEARAGLKKTVEKGNFVGQADASLISQNQAFIESDLEAIVGNYKDKFGIENGAEASAKVRELVARWSGLVQGIDNPQALADLYWNEIYSKVDTSSYGM</sequence>
<feature type="chain" id="PRO_5021811318" evidence="6">
    <location>
        <begin position="26"/>
        <end position="380"/>
    </location>
</feature>
<dbReference type="AlphaFoldDB" id="A0A521C2G7"/>
<keyword evidence="8" id="KW-1185">Reference proteome</keyword>
<dbReference type="CDD" id="cd13666">
    <property type="entry name" value="PBP2_TRAP_DctP_like_1"/>
    <property type="match status" value="1"/>
</dbReference>
<dbReference type="InterPro" id="IPR018389">
    <property type="entry name" value="DctP_fam"/>
</dbReference>
<dbReference type="NCBIfam" id="NF037995">
    <property type="entry name" value="TRAP_S1"/>
    <property type="match status" value="1"/>
</dbReference>
<accession>A0A521C2G7</accession>
<keyword evidence="4 6" id="KW-0732">Signal</keyword>
<dbReference type="Pfam" id="PF03480">
    <property type="entry name" value="DctP"/>
    <property type="match status" value="1"/>
</dbReference>
<evidence type="ECO:0000256" key="3">
    <source>
        <dbReference type="ARBA" id="ARBA00022448"/>
    </source>
</evidence>
<reference evidence="7 8" key="1">
    <citation type="submission" date="2017-05" db="EMBL/GenBank/DDBJ databases">
        <authorList>
            <person name="Varghese N."/>
            <person name="Submissions S."/>
        </authorList>
    </citation>
    <scope>NUCLEOTIDE SEQUENCE [LARGE SCALE GENOMIC DNA]</scope>
    <source>
        <strain evidence="7 8">DSM 29506</strain>
    </source>
</reference>
<gene>
    <name evidence="7" type="ORF">SAMN06265173_10567</name>
</gene>
<organism evidence="7 8">
    <name type="scientific">Thalassovita litoralis</name>
    <dbReference type="NCBI Taxonomy" id="1010611"/>
    <lineage>
        <taxon>Bacteria</taxon>
        <taxon>Pseudomonadati</taxon>
        <taxon>Pseudomonadota</taxon>
        <taxon>Alphaproteobacteria</taxon>
        <taxon>Rhodobacterales</taxon>
        <taxon>Roseobacteraceae</taxon>
        <taxon>Thalassovita</taxon>
    </lineage>
</organism>
<dbReference type="PANTHER" id="PTHR33376">
    <property type="match status" value="1"/>
</dbReference>
<evidence type="ECO:0000256" key="5">
    <source>
        <dbReference type="ARBA" id="ARBA00022764"/>
    </source>
</evidence>
<keyword evidence="5" id="KW-0574">Periplasm</keyword>
<evidence type="ECO:0000256" key="6">
    <source>
        <dbReference type="SAM" id="SignalP"/>
    </source>
</evidence>
<dbReference type="EMBL" id="FXTO01000005">
    <property type="protein sequence ID" value="SMO53588.1"/>
    <property type="molecule type" value="Genomic_DNA"/>
</dbReference>
<dbReference type="GO" id="GO:0042597">
    <property type="term" value="C:periplasmic space"/>
    <property type="evidence" value="ECO:0007669"/>
    <property type="project" value="UniProtKB-SubCell"/>
</dbReference>
<evidence type="ECO:0000256" key="1">
    <source>
        <dbReference type="ARBA" id="ARBA00004418"/>
    </source>
</evidence>
<keyword evidence="3" id="KW-0813">Transport</keyword>
<evidence type="ECO:0000256" key="4">
    <source>
        <dbReference type="ARBA" id="ARBA00022729"/>
    </source>
</evidence>
<comment type="similarity">
    <text evidence="2">Belongs to the bacterial solute-binding protein 7 family.</text>
</comment>
<dbReference type="Gene3D" id="3.40.190.170">
    <property type="entry name" value="Bacterial extracellular solute-binding protein, family 7"/>
    <property type="match status" value="1"/>
</dbReference>
<dbReference type="InterPro" id="IPR038404">
    <property type="entry name" value="TRAP_DctP_sf"/>
</dbReference>
<name>A0A521C2G7_9RHOB</name>
<feature type="signal peptide" evidence="6">
    <location>
        <begin position="1"/>
        <end position="25"/>
    </location>
</feature>
<protein>
    <submittedName>
        <fullName evidence="7">TRAP-type C4-dicarboxylate transport system, substrate-binding protein</fullName>
    </submittedName>
</protein>
<dbReference type="PANTHER" id="PTHR33376:SF7">
    <property type="entry name" value="C4-DICARBOXYLATE-BINDING PROTEIN DCTB"/>
    <property type="match status" value="1"/>
</dbReference>
<evidence type="ECO:0000313" key="7">
    <source>
        <dbReference type="EMBL" id="SMO53588.1"/>
    </source>
</evidence>
<evidence type="ECO:0000256" key="2">
    <source>
        <dbReference type="ARBA" id="ARBA00009023"/>
    </source>
</evidence>
<evidence type="ECO:0000313" key="8">
    <source>
        <dbReference type="Proteomes" id="UP000316030"/>
    </source>
</evidence>
<proteinExistence type="inferred from homology"/>
<dbReference type="GO" id="GO:0055085">
    <property type="term" value="P:transmembrane transport"/>
    <property type="evidence" value="ECO:0007669"/>
    <property type="project" value="InterPro"/>
</dbReference>